<protein>
    <recommendedName>
        <fullName evidence="3">Knr4/Smi1-like domain-containing protein</fullName>
    </recommendedName>
</protein>
<evidence type="ECO:0000313" key="2">
    <source>
        <dbReference type="Proteomes" id="UP000024376"/>
    </source>
</evidence>
<name>A0A024RZ61_HYPJR</name>
<proteinExistence type="predicted"/>
<dbReference type="AlphaFoldDB" id="A0A024RZ61"/>
<dbReference type="KEGG" id="trr:M419DRAFT_88912"/>
<dbReference type="HOGENOM" id="CLU_073371_0_0_1"/>
<gene>
    <name evidence="1" type="ORF">M419DRAFT_88912</name>
</gene>
<evidence type="ECO:0000313" key="1">
    <source>
        <dbReference type="EMBL" id="ETR98399.1"/>
    </source>
</evidence>
<sequence>MESYLPTEGEAFSPIPAELVPIIHTCLDLLQHTLSDSTTSKWQSDHISMDEERRSKIAIALQQYRQTVSQHNFALLRILQPRDIFNDDVRNDIIQWAGLDGVSNGPINLRLREEYFASVRAEIAEKNIDVVEFPPADLECLCTLVDGITGPGLPYYCFANMIEFITPTGDSGVGGLKGSVIFPAWNDAGDRVDALSEVWETWEIAVAFVTGGGPFDLCGSCAIYCSSKEDDGNKEWKWRYGIFDGGWGSDIYNSVEEFLGFYAHFEEQTEEMFRKDVVRMGLVR</sequence>
<organism evidence="1 2">
    <name type="scientific">Hypocrea jecorina (strain ATCC 56765 / BCRC 32924 / NRRL 11460 / Rut C-30)</name>
    <name type="common">Trichoderma reesei</name>
    <dbReference type="NCBI Taxonomy" id="1344414"/>
    <lineage>
        <taxon>Eukaryota</taxon>
        <taxon>Fungi</taxon>
        <taxon>Dikarya</taxon>
        <taxon>Ascomycota</taxon>
        <taxon>Pezizomycotina</taxon>
        <taxon>Sordariomycetes</taxon>
        <taxon>Hypocreomycetidae</taxon>
        <taxon>Hypocreales</taxon>
        <taxon>Hypocreaceae</taxon>
        <taxon>Trichoderma</taxon>
    </lineage>
</organism>
<reference evidence="2" key="1">
    <citation type="journal article" date="2013" name="Ind. Biotechnol.">
        <title>Comparative genomics analysis of Trichoderma reesei strains.</title>
        <authorList>
            <person name="Koike H."/>
            <person name="Aerts A."/>
            <person name="LaButti K."/>
            <person name="Grigoriev I.V."/>
            <person name="Baker S.E."/>
        </authorList>
    </citation>
    <scope>NUCLEOTIDE SEQUENCE [LARGE SCALE GENOMIC DNA]</scope>
    <source>
        <strain evidence="2">ATCC 56765 / BCRC 32924 / NRRL 11460 / Rut C-30</strain>
    </source>
</reference>
<dbReference type="Proteomes" id="UP000024376">
    <property type="component" value="Unassembled WGS sequence"/>
</dbReference>
<dbReference type="OrthoDB" id="5140754at2759"/>
<evidence type="ECO:0008006" key="3">
    <source>
        <dbReference type="Google" id="ProtNLM"/>
    </source>
</evidence>
<dbReference type="EMBL" id="KI911162">
    <property type="protein sequence ID" value="ETR98399.1"/>
    <property type="molecule type" value="Genomic_DNA"/>
</dbReference>
<accession>A0A024RZ61</accession>